<proteinExistence type="inferred from homology"/>
<dbReference type="STRING" id="1125712.HMPREF1316_1004"/>
<keyword evidence="3" id="KW-0479">Metal-binding</keyword>
<gene>
    <name evidence="6" type="ORF">HMPREF1316_1004</name>
</gene>
<evidence type="ECO:0000256" key="2">
    <source>
        <dbReference type="ARBA" id="ARBA00006171"/>
    </source>
</evidence>
<dbReference type="PANTHER" id="PTHR46193">
    <property type="entry name" value="6-PHOSPHOGLUCONATE PHOSPHATASE"/>
    <property type="match status" value="1"/>
</dbReference>
<dbReference type="NCBIfam" id="TIGR01509">
    <property type="entry name" value="HAD-SF-IA-v3"/>
    <property type="match status" value="1"/>
</dbReference>
<dbReference type="OrthoDB" id="9797743at2"/>
<sequence>MAKKGLYIFDFDGLLVDTERVYREGWRTAFDRAGLDMPDSELESWVGRSIDYTSAAVERRFHDPDLYPRLYALREEYVYGAIAAGGIKPKPFALHALRVVHDANRHVCVVSSSLRRRVVAIAERLGFLGLVDHIVASEDVGQRKPNPEPYQKALEKFECSPSTAVAFEDSLTGRHAAFAAGIDVWLVPDTSSPAFEIPDGIACASDLRIALRLLDMESGV</sequence>
<dbReference type="SUPFAM" id="SSF56784">
    <property type="entry name" value="HAD-like"/>
    <property type="match status" value="1"/>
</dbReference>
<dbReference type="Gene3D" id="3.40.50.1000">
    <property type="entry name" value="HAD superfamily/HAD-like"/>
    <property type="match status" value="1"/>
</dbReference>
<organism evidence="6 7">
    <name type="scientific">Olsenella profusa F0195</name>
    <dbReference type="NCBI Taxonomy" id="1125712"/>
    <lineage>
        <taxon>Bacteria</taxon>
        <taxon>Bacillati</taxon>
        <taxon>Actinomycetota</taxon>
        <taxon>Coriobacteriia</taxon>
        <taxon>Coriobacteriales</taxon>
        <taxon>Atopobiaceae</taxon>
        <taxon>Olsenella</taxon>
    </lineage>
</organism>
<dbReference type="PANTHER" id="PTHR46193:SF18">
    <property type="entry name" value="HEXITOL PHOSPHATASE B"/>
    <property type="match status" value="1"/>
</dbReference>
<dbReference type="CDD" id="cd07505">
    <property type="entry name" value="HAD_BPGM-like"/>
    <property type="match status" value="1"/>
</dbReference>
<dbReference type="GO" id="GO:0016787">
    <property type="term" value="F:hydrolase activity"/>
    <property type="evidence" value="ECO:0007669"/>
    <property type="project" value="UniProtKB-KW"/>
</dbReference>
<dbReference type="InterPro" id="IPR023198">
    <property type="entry name" value="PGP-like_dom2"/>
</dbReference>
<reference evidence="6 7" key="1">
    <citation type="submission" date="2013-08" db="EMBL/GenBank/DDBJ databases">
        <authorList>
            <person name="Durkin A.S."/>
            <person name="Haft D.R."/>
            <person name="McCorrison J."/>
            <person name="Torralba M."/>
            <person name="Gillis M."/>
            <person name="Haft D.H."/>
            <person name="Methe B."/>
            <person name="Sutton G."/>
            <person name="Nelson K.E."/>
        </authorList>
    </citation>
    <scope>NUCLEOTIDE SEQUENCE [LARGE SCALE GENOMIC DNA]</scope>
    <source>
        <strain evidence="6 7">F0195</strain>
    </source>
</reference>
<dbReference type="PATRIC" id="fig|1125712.3.peg.1847"/>
<evidence type="ECO:0000313" key="6">
    <source>
        <dbReference type="EMBL" id="ERL06945.1"/>
    </source>
</evidence>
<protein>
    <submittedName>
        <fullName evidence="6">HAD hydrolase, family IA, variant 3</fullName>
    </submittedName>
</protein>
<comment type="similarity">
    <text evidence="2">Belongs to the HAD-like hydrolase superfamily. CbbY/CbbZ/Gph/YieH family.</text>
</comment>
<dbReference type="EMBL" id="AWEZ01000061">
    <property type="protein sequence ID" value="ERL06945.1"/>
    <property type="molecule type" value="Genomic_DNA"/>
</dbReference>
<comment type="cofactor">
    <cofactor evidence="1">
        <name>Mg(2+)</name>
        <dbReference type="ChEBI" id="CHEBI:18420"/>
    </cofactor>
</comment>
<name>U2TKF4_9ACTN</name>
<dbReference type="eggNOG" id="COG0637">
    <property type="taxonomic scope" value="Bacteria"/>
</dbReference>
<evidence type="ECO:0000256" key="5">
    <source>
        <dbReference type="ARBA" id="ARBA00023277"/>
    </source>
</evidence>
<dbReference type="GO" id="GO:0046872">
    <property type="term" value="F:metal ion binding"/>
    <property type="evidence" value="ECO:0007669"/>
    <property type="project" value="UniProtKB-KW"/>
</dbReference>
<dbReference type="SFLD" id="SFLDG01129">
    <property type="entry name" value="C1.5:_HAD__Beta-PGM__Phosphata"/>
    <property type="match status" value="1"/>
</dbReference>
<dbReference type="AlphaFoldDB" id="U2TKF4"/>
<dbReference type="InterPro" id="IPR051600">
    <property type="entry name" value="Beta-PGM-like"/>
</dbReference>
<evidence type="ECO:0000313" key="7">
    <source>
        <dbReference type="Proteomes" id="UP000016638"/>
    </source>
</evidence>
<dbReference type="InterPro" id="IPR036412">
    <property type="entry name" value="HAD-like_sf"/>
</dbReference>
<keyword evidence="7" id="KW-1185">Reference proteome</keyword>
<evidence type="ECO:0000256" key="3">
    <source>
        <dbReference type="ARBA" id="ARBA00022723"/>
    </source>
</evidence>
<evidence type="ECO:0000256" key="4">
    <source>
        <dbReference type="ARBA" id="ARBA00022842"/>
    </source>
</evidence>
<dbReference type="InterPro" id="IPR006439">
    <property type="entry name" value="HAD-SF_hydro_IA"/>
</dbReference>
<dbReference type="Gene3D" id="1.10.150.240">
    <property type="entry name" value="Putative phosphatase, domain 2"/>
    <property type="match status" value="1"/>
</dbReference>
<evidence type="ECO:0000256" key="1">
    <source>
        <dbReference type="ARBA" id="ARBA00001946"/>
    </source>
</evidence>
<dbReference type="RefSeq" id="WP_021726684.1">
    <property type="nucleotide sequence ID" value="NZ_AWEZ01000061.1"/>
</dbReference>
<keyword evidence="6" id="KW-0378">Hydrolase</keyword>
<dbReference type="Pfam" id="PF13419">
    <property type="entry name" value="HAD_2"/>
    <property type="match status" value="1"/>
</dbReference>
<dbReference type="Proteomes" id="UP000016638">
    <property type="component" value="Unassembled WGS sequence"/>
</dbReference>
<dbReference type="InterPro" id="IPR041492">
    <property type="entry name" value="HAD_2"/>
</dbReference>
<comment type="caution">
    <text evidence="6">The sequence shown here is derived from an EMBL/GenBank/DDBJ whole genome shotgun (WGS) entry which is preliminary data.</text>
</comment>
<accession>U2TKF4</accession>
<dbReference type="SFLD" id="SFLDS00003">
    <property type="entry name" value="Haloacid_Dehalogenase"/>
    <property type="match status" value="1"/>
</dbReference>
<keyword evidence="5" id="KW-0119">Carbohydrate metabolism</keyword>
<keyword evidence="4" id="KW-0460">Magnesium</keyword>
<dbReference type="InterPro" id="IPR023214">
    <property type="entry name" value="HAD_sf"/>
</dbReference>